<dbReference type="Gene3D" id="3.30.420.10">
    <property type="entry name" value="Ribonuclease H-like superfamily/Ribonuclease H"/>
    <property type="match status" value="1"/>
</dbReference>
<evidence type="ECO:0000259" key="1">
    <source>
        <dbReference type="Pfam" id="PF13482"/>
    </source>
</evidence>
<dbReference type="EMBL" id="DRLD01000273">
    <property type="protein sequence ID" value="HED11008.1"/>
    <property type="molecule type" value="Genomic_DNA"/>
</dbReference>
<organism evidence="2">
    <name type="scientific">Caldithrix abyssi</name>
    <dbReference type="NCBI Taxonomy" id="187145"/>
    <lineage>
        <taxon>Bacteria</taxon>
        <taxon>Pseudomonadati</taxon>
        <taxon>Calditrichota</taxon>
        <taxon>Calditrichia</taxon>
        <taxon>Calditrichales</taxon>
        <taxon>Calditrichaceae</taxon>
        <taxon>Caldithrix</taxon>
    </lineage>
</organism>
<dbReference type="GO" id="GO:0003676">
    <property type="term" value="F:nucleic acid binding"/>
    <property type="evidence" value="ECO:0007669"/>
    <property type="project" value="InterPro"/>
</dbReference>
<dbReference type="InterPro" id="IPR036397">
    <property type="entry name" value="RNaseH_sf"/>
</dbReference>
<dbReference type="PANTHER" id="PTHR38462:SF1">
    <property type="entry name" value="YPRB RIBONUCLEASE H-LIKE DOMAIN-CONTAINING PROTEIN"/>
    <property type="match status" value="1"/>
</dbReference>
<evidence type="ECO:0000313" key="2">
    <source>
        <dbReference type="EMBL" id="HED11008.1"/>
    </source>
</evidence>
<dbReference type="SUPFAM" id="SSF53098">
    <property type="entry name" value="Ribonuclease H-like"/>
    <property type="match status" value="1"/>
</dbReference>
<dbReference type="Gene3D" id="1.25.20.10">
    <property type="entry name" value="Bacterial muramidases"/>
    <property type="match status" value="1"/>
</dbReference>
<dbReference type="AlphaFoldDB" id="A0A7V1PUQ5"/>
<dbReference type="Proteomes" id="UP000886005">
    <property type="component" value="Unassembled WGS sequence"/>
</dbReference>
<reference evidence="2" key="1">
    <citation type="journal article" date="2020" name="mSystems">
        <title>Genome- and Community-Level Interaction Insights into Carbon Utilization and Element Cycling Functions of Hydrothermarchaeota in Hydrothermal Sediment.</title>
        <authorList>
            <person name="Zhou Z."/>
            <person name="Liu Y."/>
            <person name="Xu W."/>
            <person name="Pan J."/>
            <person name="Luo Z.H."/>
            <person name="Li M."/>
        </authorList>
    </citation>
    <scope>NUCLEOTIDE SEQUENCE [LARGE SCALE GENOMIC DNA]</scope>
    <source>
        <strain evidence="2">HyVt-456</strain>
    </source>
</reference>
<gene>
    <name evidence="2" type="ORF">ENJ10_09990</name>
</gene>
<name>A0A7V1PUQ5_CALAY</name>
<protein>
    <recommendedName>
        <fullName evidence="1">YprB ribonuclease H-like domain-containing protein</fullName>
    </recommendedName>
</protein>
<feature type="domain" description="YprB ribonuclease H-like" evidence="1">
    <location>
        <begin position="106"/>
        <end position="276"/>
    </location>
</feature>
<dbReference type="Pfam" id="PF13482">
    <property type="entry name" value="RNase_H_2"/>
    <property type="match status" value="1"/>
</dbReference>
<sequence>MMKMPGKQRCVFLTLWNSKPKVLLYMDISRKLSFYKREMGRQKEHSSLSPALIALRDHYSARLLFDDHPVLLREKSEPAADINSQIDLTIVSRGEFDRPVALERCLFFDLETSGLMGGSGVYAFLIGFAWWAEGRIHIRQYFLPDFGREPLLFLKLDPWFKSFDYLVSFNGKSFDLPVLNSRFLMNRLDLHLKKLKHIDLIHPVRRVWKDSLPSCDLQSLELHLLERRRDNDIPGAFIPQVYFDFLQTGRIQDIIRVIDHNDTDLVSLIFILDKLNRIFDDSRALTLDIAARARVARIIAGQKPVPLQAFKILESSGQEPESAEYLYWKSMALKRAGKAEQAHTLWQKLQRYPVFTFRVMEESAKYLEHNLRKNGEALKIVEQALHLMEIQREFGYRPEKIYADFLRRKKRLLQKS</sequence>
<dbReference type="PANTHER" id="PTHR38462">
    <property type="entry name" value="EXONUCLEASE-LIKE PROTEIN"/>
    <property type="match status" value="1"/>
</dbReference>
<accession>A0A7V1PUQ5</accession>
<proteinExistence type="predicted"/>
<dbReference type="InterPro" id="IPR038720">
    <property type="entry name" value="YprB_RNase_H-like_dom"/>
</dbReference>
<comment type="caution">
    <text evidence="2">The sequence shown here is derived from an EMBL/GenBank/DDBJ whole genome shotgun (WGS) entry which is preliminary data.</text>
</comment>
<dbReference type="InterPro" id="IPR012337">
    <property type="entry name" value="RNaseH-like_sf"/>
</dbReference>